<sequence>MGIIEKIKEIEAEMARTQKNKATEYHLGQLKAKIAKLRTQLLEQGSSGAGEGFEVTKFGHGRVALIGFPSVGKSTLLTMLTGTHSEAASYEFTTLTCIPGIIHYNDTKIQLLDLPGIIEGASEGKGRGRQVIAVAKSADLVLMVLDASKLNLDRLLARMWEEMGLVRIYTKPQGQQPDFSDPVVLSSGRGGCNVEDFCNHIHRSLVKDVKYVLVWGTSARHYPQHCGLSHTLQDEDVVQIVKKKEKEDGGRGRFKSHSNTPARISDREKKAPLKT</sequence>
<dbReference type="InterPro" id="IPR031167">
    <property type="entry name" value="G_OBG"/>
</dbReference>
<dbReference type="EMBL" id="JACGWJ010000004">
    <property type="protein sequence ID" value="KAL0424965.1"/>
    <property type="molecule type" value="Genomic_DNA"/>
</dbReference>
<feature type="domain" description="OBG-type G" evidence="4">
    <location>
        <begin position="61"/>
        <end position="275"/>
    </location>
</feature>
<evidence type="ECO:0000256" key="1">
    <source>
        <dbReference type="ARBA" id="ARBA00022741"/>
    </source>
</evidence>
<dbReference type="Gene3D" id="3.10.20.30">
    <property type="match status" value="1"/>
</dbReference>
<proteinExistence type="predicted"/>
<dbReference type="AlphaFoldDB" id="A0AAW2V8Z7"/>
<dbReference type="FunFam" id="3.10.20.30:FF:000003">
    <property type="entry name" value="Developmentally-regulated GTP-binding protein 1"/>
    <property type="match status" value="1"/>
</dbReference>
<evidence type="ECO:0000256" key="3">
    <source>
        <dbReference type="SAM" id="MobiDB-lite"/>
    </source>
</evidence>
<dbReference type="SUPFAM" id="SSF52540">
    <property type="entry name" value="P-loop containing nucleoside triphosphate hydrolases"/>
    <property type="match status" value="1"/>
</dbReference>
<keyword evidence="2" id="KW-0342">GTP-binding</keyword>
<dbReference type="PRINTS" id="PR00326">
    <property type="entry name" value="GTP1OBG"/>
</dbReference>
<dbReference type="InterPro" id="IPR004095">
    <property type="entry name" value="TGS"/>
</dbReference>
<dbReference type="NCBIfam" id="TIGR00231">
    <property type="entry name" value="small_GTP"/>
    <property type="match status" value="1"/>
</dbReference>
<dbReference type="InterPro" id="IPR005225">
    <property type="entry name" value="Small_GTP-bd"/>
</dbReference>
<evidence type="ECO:0000259" key="4">
    <source>
        <dbReference type="PROSITE" id="PS51710"/>
    </source>
</evidence>
<dbReference type="PANTHER" id="PTHR43127">
    <property type="entry name" value="DEVELOPMENTALLY-REGULATED GTP-BINDING PROTEIN 2"/>
    <property type="match status" value="1"/>
</dbReference>
<evidence type="ECO:0000256" key="2">
    <source>
        <dbReference type="ARBA" id="ARBA00023134"/>
    </source>
</evidence>
<dbReference type="PROSITE" id="PS51880">
    <property type="entry name" value="TGS"/>
    <property type="match status" value="1"/>
</dbReference>
<dbReference type="InterPro" id="IPR012675">
    <property type="entry name" value="Beta-grasp_dom_sf"/>
</dbReference>
<dbReference type="InterPro" id="IPR006073">
    <property type="entry name" value="GTP-bd"/>
</dbReference>
<dbReference type="GO" id="GO:0005525">
    <property type="term" value="F:GTP binding"/>
    <property type="evidence" value="ECO:0007669"/>
    <property type="project" value="UniProtKB-KW"/>
</dbReference>
<comment type="caution">
    <text evidence="6">The sequence shown here is derived from an EMBL/GenBank/DDBJ whole genome shotgun (WGS) entry which is preliminary data.</text>
</comment>
<dbReference type="PROSITE" id="PS00905">
    <property type="entry name" value="GTP1_OBG"/>
    <property type="match status" value="1"/>
</dbReference>
<gene>
    <name evidence="6" type="ORF">Sradi_1031300</name>
</gene>
<evidence type="ECO:0000313" key="6">
    <source>
        <dbReference type="EMBL" id="KAL0424965.1"/>
    </source>
</evidence>
<dbReference type="InterPro" id="IPR045001">
    <property type="entry name" value="DRG"/>
</dbReference>
<feature type="domain" description="TGS" evidence="5">
    <location>
        <begin position="164"/>
        <end position="242"/>
    </location>
</feature>
<dbReference type="InterPro" id="IPR027417">
    <property type="entry name" value="P-loop_NTPase"/>
</dbReference>
<accession>A0AAW2V8Z7</accession>
<dbReference type="InterPro" id="IPR006074">
    <property type="entry name" value="GTP1-OBG_CS"/>
</dbReference>
<feature type="region of interest" description="Disordered" evidence="3">
    <location>
        <begin position="243"/>
        <end position="275"/>
    </location>
</feature>
<organism evidence="6">
    <name type="scientific">Sesamum radiatum</name>
    <name type="common">Black benniseed</name>
    <dbReference type="NCBI Taxonomy" id="300843"/>
    <lineage>
        <taxon>Eukaryota</taxon>
        <taxon>Viridiplantae</taxon>
        <taxon>Streptophyta</taxon>
        <taxon>Embryophyta</taxon>
        <taxon>Tracheophyta</taxon>
        <taxon>Spermatophyta</taxon>
        <taxon>Magnoliopsida</taxon>
        <taxon>eudicotyledons</taxon>
        <taxon>Gunneridae</taxon>
        <taxon>Pentapetalae</taxon>
        <taxon>asterids</taxon>
        <taxon>lamiids</taxon>
        <taxon>Lamiales</taxon>
        <taxon>Pedaliaceae</taxon>
        <taxon>Sesamum</taxon>
    </lineage>
</organism>
<name>A0AAW2V8Z7_SESRA</name>
<reference evidence="6" key="2">
    <citation type="journal article" date="2024" name="Plant">
        <title>Genomic evolution and insights into agronomic trait innovations of Sesamum species.</title>
        <authorList>
            <person name="Miao H."/>
            <person name="Wang L."/>
            <person name="Qu L."/>
            <person name="Liu H."/>
            <person name="Sun Y."/>
            <person name="Le M."/>
            <person name="Wang Q."/>
            <person name="Wei S."/>
            <person name="Zheng Y."/>
            <person name="Lin W."/>
            <person name="Duan Y."/>
            <person name="Cao H."/>
            <person name="Xiong S."/>
            <person name="Wang X."/>
            <person name="Wei L."/>
            <person name="Li C."/>
            <person name="Ma Q."/>
            <person name="Ju M."/>
            <person name="Zhao R."/>
            <person name="Li G."/>
            <person name="Mu C."/>
            <person name="Tian Q."/>
            <person name="Mei H."/>
            <person name="Zhang T."/>
            <person name="Gao T."/>
            <person name="Zhang H."/>
        </authorList>
    </citation>
    <scope>NUCLEOTIDE SEQUENCE</scope>
    <source>
        <strain evidence="6">G02</strain>
    </source>
</reference>
<protein>
    <submittedName>
        <fullName evidence="6">Developmentally-regulated G-protein 1</fullName>
    </submittedName>
</protein>
<dbReference type="PROSITE" id="PS51710">
    <property type="entry name" value="G_OBG"/>
    <property type="match status" value="1"/>
</dbReference>
<dbReference type="Pfam" id="PF01926">
    <property type="entry name" value="MMR_HSR1"/>
    <property type="match status" value="1"/>
</dbReference>
<dbReference type="GO" id="GO:0003924">
    <property type="term" value="F:GTPase activity"/>
    <property type="evidence" value="ECO:0007669"/>
    <property type="project" value="InterPro"/>
</dbReference>
<keyword evidence="1" id="KW-0547">Nucleotide-binding</keyword>
<dbReference type="Gene3D" id="3.40.50.300">
    <property type="entry name" value="P-loop containing nucleotide triphosphate hydrolases"/>
    <property type="match status" value="1"/>
</dbReference>
<dbReference type="Pfam" id="PF02824">
    <property type="entry name" value="TGS"/>
    <property type="match status" value="1"/>
</dbReference>
<feature type="compositionally biased region" description="Basic and acidic residues" evidence="3">
    <location>
        <begin position="264"/>
        <end position="275"/>
    </location>
</feature>
<evidence type="ECO:0000259" key="5">
    <source>
        <dbReference type="PROSITE" id="PS51880"/>
    </source>
</evidence>
<reference evidence="6" key="1">
    <citation type="submission" date="2020-06" db="EMBL/GenBank/DDBJ databases">
        <authorList>
            <person name="Li T."/>
            <person name="Hu X."/>
            <person name="Zhang T."/>
            <person name="Song X."/>
            <person name="Zhang H."/>
            <person name="Dai N."/>
            <person name="Sheng W."/>
            <person name="Hou X."/>
            <person name="Wei L."/>
        </authorList>
    </citation>
    <scope>NUCLEOTIDE SEQUENCE</scope>
    <source>
        <strain evidence="6">G02</strain>
        <tissue evidence="6">Leaf</tissue>
    </source>
</reference>